<evidence type="ECO:0000313" key="1">
    <source>
        <dbReference type="EMBL" id="PRI12269.1"/>
    </source>
</evidence>
<reference evidence="1 2" key="1">
    <citation type="journal article" date="2017" name="New Microbes New Infect">
        <title>Genome sequence of 'Leucobacter massiliensis' sp. nov. isolated from human pharynx after travel to the 2014 Hajj.</title>
        <authorList>
            <person name="Leangapichart T."/>
            <person name="Gautret P."/>
            <person name="Nguyen T.T."/>
            <person name="Armstrong N."/>
            <person name="Rolain J.M."/>
        </authorList>
    </citation>
    <scope>NUCLEOTIDE SEQUENCE [LARGE SCALE GENOMIC DNA]</scope>
    <source>
        <strain evidence="1 2">122RC15</strain>
    </source>
</reference>
<evidence type="ECO:0008006" key="3">
    <source>
        <dbReference type="Google" id="ProtNLM"/>
    </source>
</evidence>
<dbReference type="Proteomes" id="UP000238650">
    <property type="component" value="Unassembled WGS sequence"/>
</dbReference>
<keyword evidence="2" id="KW-1185">Reference proteome</keyword>
<proteinExistence type="predicted"/>
<dbReference type="AlphaFoldDB" id="A0A2S9QRQ5"/>
<gene>
    <name evidence="1" type="ORF">B4915_02775</name>
</gene>
<comment type="caution">
    <text evidence="1">The sequence shown here is derived from an EMBL/GenBank/DDBJ whole genome shotgun (WGS) entry which is preliminary data.</text>
</comment>
<sequence>MGALGGATEQPFECSRAACREAAVWAILWRNPRIHGPERRKTWLACAEHRETLRAFLAARDFPLEVRGVEDLRGRA</sequence>
<dbReference type="RefSeq" id="WP_105804581.1">
    <property type="nucleotide sequence ID" value="NZ_MWZD01000013.1"/>
</dbReference>
<dbReference type="EMBL" id="MWZD01000013">
    <property type="protein sequence ID" value="PRI12269.1"/>
    <property type="molecule type" value="Genomic_DNA"/>
</dbReference>
<name>A0A2S9QRQ5_9MICO</name>
<organism evidence="1 2">
    <name type="scientific">Leucobacter massiliensis</name>
    <dbReference type="NCBI Taxonomy" id="1686285"/>
    <lineage>
        <taxon>Bacteria</taxon>
        <taxon>Bacillati</taxon>
        <taxon>Actinomycetota</taxon>
        <taxon>Actinomycetes</taxon>
        <taxon>Micrococcales</taxon>
        <taxon>Microbacteriaceae</taxon>
        <taxon>Leucobacter</taxon>
    </lineage>
</organism>
<accession>A0A2S9QRQ5</accession>
<dbReference type="OrthoDB" id="5193525at2"/>
<evidence type="ECO:0000313" key="2">
    <source>
        <dbReference type="Proteomes" id="UP000238650"/>
    </source>
</evidence>
<protein>
    <recommendedName>
        <fullName evidence="3">Acetone carboxylase</fullName>
    </recommendedName>
</protein>